<keyword evidence="2" id="KW-0812">Transmembrane</keyword>
<gene>
    <name evidence="3" type="ORF">LFA_2255</name>
</gene>
<accession>A0A098G6L6</accession>
<keyword evidence="4" id="KW-1185">Reference proteome</keyword>
<organism evidence="3 4">
    <name type="scientific">Legionella fallonii LLAP-10</name>
    <dbReference type="NCBI Taxonomy" id="1212491"/>
    <lineage>
        <taxon>Bacteria</taxon>
        <taxon>Pseudomonadati</taxon>
        <taxon>Pseudomonadota</taxon>
        <taxon>Gammaproteobacteria</taxon>
        <taxon>Legionellales</taxon>
        <taxon>Legionellaceae</taxon>
        <taxon>Legionella</taxon>
    </lineage>
</organism>
<dbReference type="STRING" id="1212491.LFA_2255"/>
<proteinExistence type="predicted"/>
<dbReference type="HOGENOM" id="CLU_882217_0_0_6"/>
<keyword evidence="2" id="KW-1133">Transmembrane helix</keyword>
<sequence>MPANKKIGYKKALLVRSDLISALEKCNSANKLIDIEKDYHHKKHVLQLFVINPQFKNRDMQLLKTRDEQIKILFQEKNEQFKKELAKISEKRRLEEQSEQEEQAFSSSEDLIDKFDDIVSTENTTSVTNGVSILRVSVEDIEDNSVTHAIEPQLKIDLVRVNDLKEVQKQLDNLRDKSAEFAGKIHALLQNNPPVDPQKLADYEKAKNAVDSIIKGVSGLYDSYTYGQMSLGDFKTQAKPYLHEGSEHVQTLQSHRGVKEILINLLAAILSGGIIYGIAALAKGSPLVFKLATDSANRLTTLDESIERATTAPCA</sequence>
<dbReference type="AlphaFoldDB" id="A0A098G6L6"/>
<keyword evidence="1" id="KW-0175">Coiled coil</keyword>
<feature type="coiled-coil region" evidence="1">
    <location>
        <begin position="78"/>
        <end position="111"/>
    </location>
</feature>
<protein>
    <submittedName>
        <fullName evidence="3">Uncharacterized protein</fullName>
    </submittedName>
</protein>
<evidence type="ECO:0000313" key="3">
    <source>
        <dbReference type="EMBL" id="CEG57631.1"/>
    </source>
</evidence>
<keyword evidence="2" id="KW-0472">Membrane</keyword>
<dbReference type="KEGG" id="lfa:LFA_2255"/>
<dbReference type="RefSeq" id="WP_045096099.1">
    <property type="nucleotide sequence ID" value="NZ_LN614827.1"/>
</dbReference>
<dbReference type="Proteomes" id="UP000032430">
    <property type="component" value="Chromosome I"/>
</dbReference>
<evidence type="ECO:0000256" key="2">
    <source>
        <dbReference type="SAM" id="Phobius"/>
    </source>
</evidence>
<evidence type="ECO:0000256" key="1">
    <source>
        <dbReference type="SAM" id="Coils"/>
    </source>
</evidence>
<feature type="transmembrane region" description="Helical" evidence="2">
    <location>
        <begin position="261"/>
        <end position="282"/>
    </location>
</feature>
<evidence type="ECO:0000313" key="4">
    <source>
        <dbReference type="Proteomes" id="UP000032430"/>
    </source>
</evidence>
<name>A0A098G6L6_9GAMM</name>
<dbReference type="EMBL" id="LN614827">
    <property type="protein sequence ID" value="CEG57631.1"/>
    <property type="molecule type" value="Genomic_DNA"/>
</dbReference>
<reference evidence="4" key="1">
    <citation type="submission" date="2014-09" db="EMBL/GenBank/DDBJ databases">
        <authorList>
            <person name="Gomez-Valero L."/>
        </authorList>
    </citation>
    <scope>NUCLEOTIDE SEQUENCE [LARGE SCALE GENOMIC DNA]</scope>
    <source>
        <strain evidence="4">ATCC700992</strain>
    </source>
</reference>
<dbReference type="OrthoDB" id="5653829at2"/>